<evidence type="ECO:0000313" key="3">
    <source>
        <dbReference type="Proteomes" id="UP000182573"/>
    </source>
</evidence>
<evidence type="ECO:0000256" key="1">
    <source>
        <dbReference type="SAM" id="MobiDB-lite"/>
    </source>
</evidence>
<dbReference type="RefSeq" id="WP_004518556.1">
    <property type="nucleotide sequence ID" value="NZ_FNOF01000001.1"/>
</dbReference>
<sequence length="206" mass="24117">MDRWVDPDEADPAQWRGTGPYDDLRRGAETVSVLERALRTPLPYQHEVDIHHDDGVADQFQSSEYDHARVIYNSGVDTDRRIKLLTRGVLWGGGETHQRFQAQYRRPPPPTETVPFGEYTVWSRYQYGTIERSDDGLTFTESDETPDESLRELDWETLFDPVQERLAELELVRNPTFSKYRLEELGEWETYRVRFQYDPDAFAVGP</sequence>
<dbReference type="AlphaFoldDB" id="A0A1H2QS71"/>
<gene>
    <name evidence="2" type="ORF">SAMN05443574_101338</name>
</gene>
<dbReference type="Proteomes" id="UP000182573">
    <property type="component" value="Unassembled WGS sequence"/>
</dbReference>
<evidence type="ECO:0000313" key="2">
    <source>
        <dbReference type="EMBL" id="SDW09454.1"/>
    </source>
</evidence>
<organism evidence="2 3">
    <name type="scientific">Haloarcula vallismortis</name>
    <name type="common">Halobacterium vallismortis</name>
    <dbReference type="NCBI Taxonomy" id="28442"/>
    <lineage>
        <taxon>Archaea</taxon>
        <taxon>Methanobacteriati</taxon>
        <taxon>Methanobacteriota</taxon>
        <taxon>Stenosarchaea group</taxon>
        <taxon>Halobacteria</taxon>
        <taxon>Halobacteriales</taxon>
        <taxon>Haloarculaceae</taxon>
        <taxon>Haloarcula</taxon>
    </lineage>
</organism>
<name>A0A1H2QS71_HALVA</name>
<accession>A0A1H2QS71</accession>
<protein>
    <submittedName>
        <fullName evidence="2">Uncharacterized protein</fullName>
    </submittedName>
</protein>
<proteinExistence type="predicted"/>
<reference evidence="2 3" key="1">
    <citation type="submission" date="2016-10" db="EMBL/GenBank/DDBJ databases">
        <authorList>
            <person name="de Groot N.N."/>
        </authorList>
    </citation>
    <scope>NUCLEOTIDE SEQUENCE [LARGE SCALE GENOMIC DNA]</scope>
    <source>
        <strain evidence="2 3">DSM 3756</strain>
    </source>
</reference>
<dbReference type="EMBL" id="FNOF01000001">
    <property type="protein sequence ID" value="SDW09454.1"/>
    <property type="molecule type" value="Genomic_DNA"/>
</dbReference>
<dbReference type="STRING" id="28442.SAMN05443574_101338"/>
<feature type="region of interest" description="Disordered" evidence="1">
    <location>
        <begin position="1"/>
        <end position="22"/>
    </location>
</feature>